<name>A0ACD4DDE7_9NOCA</name>
<dbReference type="Proteomes" id="UP001156484">
    <property type="component" value="Chromosome"/>
</dbReference>
<gene>
    <name evidence="1" type="ORF">OED52_15280</name>
</gene>
<evidence type="ECO:0000313" key="1">
    <source>
        <dbReference type="EMBL" id="UYP18022.1"/>
    </source>
</evidence>
<dbReference type="EMBL" id="CP107551">
    <property type="protein sequence ID" value="UYP18022.1"/>
    <property type="molecule type" value="Genomic_DNA"/>
</dbReference>
<protein>
    <submittedName>
        <fullName evidence="1">ABC transporter permease</fullName>
    </submittedName>
</protein>
<proteinExistence type="predicted"/>
<keyword evidence="2" id="KW-1185">Reference proteome</keyword>
<evidence type="ECO:0000313" key="2">
    <source>
        <dbReference type="Proteomes" id="UP001156484"/>
    </source>
</evidence>
<reference evidence="1" key="1">
    <citation type="submission" date="2022-10" db="EMBL/GenBank/DDBJ databases">
        <title>Rhodococcus ferula Z13 complete genome.</title>
        <authorList>
            <person name="Long X."/>
            <person name="Zang M."/>
        </authorList>
    </citation>
    <scope>NUCLEOTIDE SEQUENCE</scope>
    <source>
        <strain evidence="1">Z13</strain>
    </source>
</reference>
<sequence>MVTRSEEPRLRGLPDPGRPRVEGAHRSVEPTAGAQWSTLTGRALRILARYGELVLAVIVPVVFGLSFYLPLEFVMQLGGLDYAQYLMPIIVLQSMAFAAISAAQTSAHESTTGLTQRMQTMPVAVGVPLLARMTACSVRSVISVLASIGFGYVIGFRFSAGIGQALLFCVSALLISAVLCFGADAIGSLSKSPEATAQALTLPQLILGMLSTGFVPEKDFPEWIRPFVRNQPISQFSDAMRAMTDTGATWQALVPSVLWLAGLAVVCIPMAVWASTRRG</sequence>
<organism evidence="1 2">
    <name type="scientific">Rhodococcus sacchari</name>
    <dbReference type="NCBI Taxonomy" id="2962047"/>
    <lineage>
        <taxon>Bacteria</taxon>
        <taxon>Bacillati</taxon>
        <taxon>Actinomycetota</taxon>
        <taxon>Actinomycetes</taxon>
        <taxon>Mycobacteriales</taxon>
        <taxon>Nocardiaceae</taxon>
        <taxon>Rhodococcus</taxon>
    </lineage>
</organism>
<accession>A0ACD4DDE7</accession>